<name>J4KNX2_BEAB2</name>
<accession>J4KNX2</accession>
<dbReference type="PROSITE" id="PS00134">
    <property type="entry name" value="TRYPSIN_HIS"/>
    <property type="match status" value="1"/>
</dbReference>
<dbReference type="InterPro" id="IPR009003">
    <property type="entry name" value="Peptidase_S1_PA"/>
</dbReference>
<evidence type="ECO:0000256" key="1">
    <source>
        <dbReference type="ARBA" id="ARBA00007664"/>
    </source>
</evidence>
<dbReference type="HOGENOM" id="CLU_061422_0_0_1"/>
<evidence type="ECO:0000313" key="4">
    <source>
        <dbReference type="Proteomes" id="UP000002762"/>
    </source>
</evidence>
<dbReference type="InParanoid" id="J4KNX2"/>
<dbReference type="Gene3D" id="2.40.10.10">
    <property type="entry name" value="Trypsin-like serine proteases"/>
    <property type="match status" value="2"/>
</dbReference>
<dbReference type="PANTHER" id="PTHR15462:SF8">
    <property type="entry name" value="SERINE PROTEASE"/>
    <property type="match status" value="1"/>
</dbReference>
<dbReference type="GeneID" id="19887401"/>
<dbReference type="PANTHER" id="PTHR15462">
    <property type="entry name" value="SERINE PROTEASE"/>
    <property type="match status" value="1"/>
</dbReference>
<dbReference type="InterPro" id="IPR043504">
    <property type="entry name" value="Peptidase_S1_PA_chymotrypsin"/>
</dbReference>
<dbReference type="GO" id="GO:0006508">
    <property type="term" value="P:proteolysis"/>
    <property type="evidence" value="ECO:0007669"/>
    <property type="project" value="InterPro"/>
</dbReference>
<dbReference type="InterPro" id="IPR018114">
    <property type="entry name" value="TRYPSIN_HIS"/>
</dbReference>
<dbReference type="OrthoDB" id="3693942at2759"/>
<dbReference type="Pfam" id="PF13365">
    <property type="entry name" value="Trypsin_2"/>
    <property type="match status" value="1"/>
</dbReference>
<dbReference type="RefSeq" id="XP_008597708.1">
    <property type="nucleotide sequence ID" value="XM_008599486.1"/>
</dbReference>
<dbReference type="EMBL" id="JH725159">
    <property type="protein sequence ID" value="EJP66449.1"/>
    <property type="molecule type" value="Genomic_DNA"/>
</dbReference>
<dbReference type="InterPro" id="IPR050966">
    <property type="entry name" value="Glutamyl_endopeptidase"/>
</dbReference>
<keyword evidence="4" id="KW-1185">Reference proteome</keyword>
<dbReference type="Proteomes" id="UP000002762">
    <property type="component" value="Unassembled WGS sequence"/>
</dbReference>
<gene>
    <name evidence="3" type="ORF">BBA_04389</name>
</gene>
<protein>
    <submittedName>
        <fullName evidence="3">ATP synthase F1</fullName>
    </submittedName>
</protein>
<keyword evidence="2" id="KW-0732">Signal</keyword>
<reference evidence="3 4" key="1">
    <citation type="journal article" date="2012" name="Sci. Rep.">
        <title>Genomic perspectives on the evolution of fungal entomopathogenicity in Beauveria bassiana.</title>
        <authorList>
            <person name="Xiao G."/>
            <person name="Ying S.H."/>
            <person name="Zheng P."/>
            <person name="Wang Z.L."/>
            <person name="Zhang S."/>
            <person name="Xie X.Q."/>
            <person name="Shang Y."/>
            <person name="St Leger R.J."/>
            <person name="Zhao G.P."/>
            <person name="Wang C."/>
            <person name="Feng M.G."/>
        </authorList>
    </citation>
    <scope>NUCLEOTIDE SEQUENCE [LARGE SCALE GENOMIC DNA]</scope>
    <source>
        <strain evidence="3 4">ARSEF 2860</strain>
    </source>
</reference>
<dbReference type="GO" id="GO:0004252">
    <property type="term" value="F:serine-type endopeptidase activity"/>
    <property type="evidence" value="ECO:0007669"/>
    <property type="project" value="InterPro"/>
</dbReference>
<evidence type="ECO:0000256" key="2">
    <source>
        <dbReference type="ARBA" id="ARBA00022729"/>
    </source>
</evidence>
<dbReference type="SUPFAM" id="SSF50494">
    <property type="entry name" value="Trypsin-like serine proteases"/>
    <property type="match status" value="1"/>
</dbReference>
<dbReference type="AlphaFoldDB" id="J4KNX2"/>
<organism evidence="3 4">
    <name type="scientific">Beauveria bassiana (strain ARSEF 2860)</name>
    <name type="common">White muscardine disease fungus</name>
    <name type="synonym">Tritirachium shiotae</name>
    <dbReference type="NCBI Taxonomy" id="655819"/>
    <lineage>
        <taxon>Eukaryota</taxon>
        <taxon>Fungi</taxon>
        <taxon>Dikarya</taxon>
        <taxon>Ascomycota</taxon>
        <taxon>Pezizomycotina</taxon>
        <taxon>Sordariomycetes</taxon>
        <taxon>Hypocreomycetidae</taxon>
        <taxon>Hypocreales</taxon>
        <taxon>Cordycipitaceae</taxon>
        <taxon>Beauveria</taxon>
    </lineage>
</organism>
<evidence type="ECO:0000313" key="3">
    <source>
        <dbReference type="EMBL" id="EJP66449.1"/>
    </source>
</evidence>
<sequence>MEGAGIEKVAFWGLEPYNAEQASDLPDQVEPCILGSGVTDIGIFPENDDVRIPVNEEDVNPGGKYHSIVKLFIQNQPSCTWTTATGWLCRDDLVVTAAHCVLKGDQHAACISVCIGYSASSGGAGASSDNQRSVTRVALPSAWSDSSASPSNMAFLQLDEPFQDVTPIKYSTPGTKLQEPLTVVGYASDIGARAGSPGGEMYQMQICREIDLDTTRWNMLVYQGDSMGGEPNVLLRTHKQTLTVASTALGFGGAPIIRDSDFVAIGVHARGGSFNFGTVIGGPFGVNVPVYEEALRILGEGNEPSDVKVDTDTDMEWLKYTYVACE</sequence>
<proteinExistence type="inferred from homology"/>
<comment type="similarity">
    <text evidence="1">Belongs to the peptidase S1 family.</text>
</comment>